<proteinExistence type="predicted"/>
<feature type="compositionally biased region" description="Basic and acidic residues" evidence="1">
    <location>
        <begin position="227"/>
        <end position="261"/>
    </location>
</feature>
<gene>
    <name evidence="2" type="ORF">Pla100_57340</name>
</gene>
<sequence>MNSVQLHDDDGDPVQYSQALLDEATGHLSHALKIFRSIRLMTLTERWSEDIHTHGKIIEAISSKYVPIDWQAWADVNTWSAALGATGGYPSTETRNAFWRRCGFETGCDNLVLDMKVKPTKAIVDGDRKHEVTEIIDEVMDAVGFSVESVESTTQRRVIERLEQFASLIPRVEETFGKLRGCYACGIVDPEIRKASGLHDILMAIEDSGLEIPRRDHAHSCGGPANEDSRDVDNDQHPCNDKAERVTSDKPTRKGRLRKAESELRRTQMLAELRSHPTLKDDPAKLATMVGVSESTARRWIDDEAEKYQSRNNRMTED</sequence>
<accession>A0A5C5ZKR3</accession>
<keyword evidence="3" id="KW-1185">Reference proteome</keyword>
<feature type="region of interest" description="Disordered" evidence="1">
    <location>
        <begin position="215"/>
        <end position="261"/>
    </location>
</feature>
<evidence type="ECO:0000313" key="2">
    <source>
        <dbReference type="EMBL" id="TWT88004.1"/>
    </source>
</evidence>
<evidence type="ECO:0000256" key="1">
    <source>
        <dbReference type="SAM" id="MobiDB-lite"/>
    </source>
</evidence>
<evidence type="ECO:0000313" key="3">
    <source>
        <dbReference type="Proteomes" id="UP000316213"/>
    </source>
</evidence>
<organism evidence="2 3">
    <name type="scientific">Neorhodopirellula pilleata</name>
    <dbReference type="NCBI Taxonomy" id="2714738"/>
    <lineage>
        <taxon>Bacteria</taxon>
        <taxon>Pseudomonadati</taxon>
        <taxon>Planctomycetota</taxon>
        <taxon>Planctomycetia</taxon>
        <taxon>Pirellulales</taxon>
        <taxon>Pirellulaceae</taxon>
        <taxon>Neorhodopirellula</taxon>
    </lineage>
</organism>
<reference evidence="2 3" key="1">
    <citation type="submission" date="2019-02" db="EMBL/GenBank/DDBJ databases">
        <title>Deep-cultivation of Planctomycetes and their phenomic and genomic characterization uncovers novel biology.</title>
        <authorList>
            <person name="Wiegand S."/>
            <person name="Jogler M."/>
            <person name="Boedeker C."/>
            <person name="Pinto D."/>
            <person name="Vollmers J."/>
            <person name="Rivas-Marin E."/>
            <person name="Kohn T."/>
            <person name="Peeters S.H."/>
            <person name="Heuer A."/>
            <person name="Rast P."/>
            <person name="Oberbeckmann S."/>
            <person name="Bunk B."/>
            <person name="Jeske O."/>
            <person name="Meyerdierks A."/>
            <person name="Storesund J.E."/>
            <person name="Kallscheuer N."/>
            <person name="Luecker S."/>
            <person name="Lage O.M."/>
            <person name="Pohl T."/>
            <person name="Merkel B.J."/>
            <person name="Hornburger P."/>
            <person name="Mueller R.-W."/>
            <person name="Bruemmer F."/>
            <person name="Labrenz M."/>
            <person name="Spormann A.M."/>
            <person name="Op Den Camp H."/>
            <person name="Overmann J."/>
            <person name="Amann R."/>
            <person name="Jetten M.S.M."/>
            <person name="Mascher T."/>
            <person name="Medema M.H."/>
            <person name="Devos D.P."/>
            <person name="Kaster A.-K."/>
            <person name="Ovreas L."/>
            <person name="Rohde M."/>
            <person name="Galperin M.Y."/>
            <person name="Jogler C."/>
        </authorList>
    </citation>
    <scope>NUCLEOTIDE SEQUENCE [LARGE SCALE GENOMIC DNA]</scope>
    <source>
        <strain evidence="2 3">Pla100</strain>
    </source>
</reference>
<name>A0A5C5ZKR3_9BACT</name>
<dbReference type="Proteomes" id="UP000316213">
    <property type="component" value="Unassembled WGS sequence"/>
</dbReference>
<dbReference type="EMBL" id="SJPM01000022">
    <property type="protein sequence ID" value="TWT88004.1"/>
    <property type="molecule type" value="Genomic_DNA"/>
</dbReference>
<protein>
    <submittedName>
        <fullName evidence="2">Uncharacterized protein</fullName>
    </submittedName>
</protein>
<dbReference type="AlphaFoldDB" id="A0A5C5ZKR3"/>
<comment type="caution">
    <text evidence="2">The sequence shown here is derived from an EMBL/GenBank/DDBJ whole genome shotgun (WGS) entry which is preliminary data.</text>
</comment>